<dbReference type="AlphaFoldDB" id="A0A6P8I1T9"/>
<organism evidence="1 2">
    <name type="scientific">Actinia tenebrosa</name>
    <name type="common">Australian red waratah sea anemone</name>
    <dbReference type="NCBI Taxonomy" id="6105"/>
    <lineage>
        <taxon>Eukaryota</taxon>
        <taxon>Metazoa</taxon>
        <taxon>Cnidaria</taxon>
        <taxon>Anthozoa</taxon>
        <taxon>Hexacorallia</taxon>
        <taxon>Actiniaria</taxon>
        <taxon>Actiniidae</taxon>
        <taxon>Actinia</taxon>
    </lineage>
</organism>
<dbReference type="RefSeq" id="XP_031562499.1">
    <property type="nucleotide sequence ID" value="XM_031706639.1"/>
</dbReference>
<gene>
    <name evidence="2" type="primary">LOC116298251</name>
</gene>
<sequence>MGLSSIAFLSASSVALPPVSRVSPLNADLFTWELRDHPDRQRVNFIINGIRHGFKVGFNQIPSLLSARRNKKSAVDHPAVVDQYLANEVALGRVAGPFKQCPMRDLHVSSFGVIPKSGQPGKWRLIVDLSSPGGSSVNYGIDVND</sequence>
<evidence type="ECO:0000313" key="2">
    <source>
        <dbReference type="RefSeq" id="XP_031562499.1"/>
    </source>
</evidence>
<evidence type="ECO:0000313" key="1">
    <source>
        <dbReference type="Proteomes" id="UP000515163"/>
    </source>
</evidence>
<reference evidence="2" key="1">
    <citation type="submission" date="2025-08" db="UniProtKB">
        <authorList>
            <consortium name="RefSeq"/>
        </authorList>
    </citation>
    <scope>IDENTIFICATION</scope>
    <source>
        <tissue evidence="2">Tentacle</tissue>
    </source>
</reference>
<keyword evidence="1" id="KW-1185">Reference proteome</keyword>
<protein>
    <submittedName>
        <fullName evidence="2">Uncharacterized protein LOC116298251</fullName>
    </submittedName>
</protein>
<dbReference type="InParanoid" id="A0A6P8I1T9"/>
<dbReference type="Proteomes" id="UP000515163">
    <property type="component" value="Unplaced"/>
</dbReference>
<dbReference type="KEGG" id="aten:116298251"/>
<name>A0A6P8I1T9_ACTTE</name>
<dbReference type="GeneID" id="116298251"/>
<dbReference type="OrthoDB" id="5989291at2759"/>
<accession>A0A6P8I1T9</accession>
<proteinExistence type="predicted"/>